<evidence type="ECO:0000259" key="3">
    <source>
        <dbReference type="PROSITE" id="PS50043"/>
    </source>
</evidence>
<dbReference type="Proteomes" id="UP000294739">
    <property type="component" value="Unassembled WGS sequence"/>
</dbReference>
<keyword evidence="1" id="KW-0238">DNA-binding</keyword>
<organism evidence="5 6">
    <name type="scientific">Jiangella asiatica</name>
    <dbReference type="NCBI Taxonomy" id="2530372"/>
    <lineage>
        <taxon>Bacteria</taxon>
        <taxon>Bacillati</taxon>
        <taxon>Actinomycetota</taxon>
        <taxon>Actinomycetes</taxon>
        <taxon>Jiangellales</taxon>
        <taxon>Jiangellaceae</taxon>
        <taxon>Jiangella</taxon>
    </lineage>
</organism>
<dbReference type="OrthoDB" id="9808843at2"/>
<dbReference type="InterPro" id="IPR011006">
    <property type="entry name" value="CheY-like_superfamily"/>
</dbReference>
<comment type="caution">
    <text evidence="5">The sequence shown here is derived from an EMBL/GenBank/DDBJ whole genome shotgun (WGS) entry which is preliminary data.</text>
</comment>
<dbReference type="InterPro" id="IPR039420">
    <property type="entry name" value="WalR-like"/>
</dbReference>
<dbReference type="SMART" id="SM00421">
    <property type="entry name" value="HTH_LUXR"/>
    <property type="match status" value="1"/>
</dbReference>
<dbReference type="Pfam" id="PF00196">
    <property type="entry name" value="GerE"/>
    <property type="match status" value="1"/>
</dbReference>
<reference evidence="5 6" key="1">
    <citation type="submission" date="2019-03" db="EMBL/GenBank/DDBJ databases">
        <title>Draft genome sequences of novel Actinobacteria.</title>
        <authorList>
            <person name="Sahin N."/>
            <person name="Ay H."/>
            <person name="Saygin H."/>
        </authorList>
    </citation>
    <scope>NUCLEOTIDE SEQUENCE [LARGE SCALE GENOMIC DNA]</scope>
    <source>
        <strain evidence="5 6">5K138</strain>
    </source>
</reference>
<dbReference type="GO" id="GO:0006355">
    <property type="term" value="P:regulation of DNA-templated transcription"/>
    <property type="evidence" value="ECO:0007669"/>
    <property type="project" value="InterPro"/>
</dbReference>
<evidence type="ECO:0000256" key="1">
    <source>
        <dbReference type="ARBA" id="ARBA00023125"/>
    </source>
</evidence>
<evidence type="ECO:0000313" key="5">
    <source>
        <dbReference type="EMBL" id="TDE09130.1"/>
    </source>
</evidence>
<dbReference type="PROSITE" id="PS50110">
    <property type="entry name" value="RESPONSE_REGULATORY"/>
    <property type="match status" value="1"/>
</dbReference>
<dbReference type="InParanoid" id="A0A4R5DAX5"/>
<keyword evidence="6" id="KW-1185">Reference proteome</keyword>
<evidence type="ECO:0000259" key="4">
    <source>
        <dbReference type="PROSITE" id="PS50110"/>
    </source>
</evidence>
<dbReference type="GO" id="GO:0003677">
    <property type="term" value="F:DNA binding"/>
    <property type="evidence" value="ECO:0007669"/>
    <property type="project" value="UniProtKB-KW"/>
</dbReference>
<keyword evidence="2" id="KW-0597">Phosphoprotein</keyword>
<accession>A0A4R5DAX5</accession>
<feature type="domain" description="Response regulatory" evidence="4">
    <location>
        <begin position="4"/>
        <end position="119"/>
    </location>
</feature>
<protein>
    <submittedName>
        <fullName evidence="5">Response regulator transcription factor</fullName>
    </submittedName>
</protein>
<evidence type="ECO:0000313" key="6">
    <source>
        <dbReference type="Proteomes" id="UP000294739"/>
    </source>
</evidence>
<name>A0A4R5DAX5_9ACTN</name>
<evidence type="ECO:0000256" key="2">
    <source>
        <dbReference type="PROSITE-ProRule" id="PRU00169"/>
    </source>
</evidence>
<feature type="modified residue" description="4-aspartylphosphate" evidence="2">
    <location>
        <position position="55"/>
    </location>
</feature>
<dbReference type="InterPro" id="IPR001789">
    <property type="entry name" value="Sig_transdc_resp-reg_receiver"/>
</dbReference>
<dbReference type="Gene3D" id="3.40.50.2300">
    <property type="match status" value="1"/>
</dbReference>
<dbReference type="SUPFAM" id="SSF52172">
    <property type="entry name" value="CheY-like"/>
    <property type="match status" value="1"/>
</dbReference>
<dbReference type="AlphaFoldDB" id="A0A4R5DAX5"/>
<dbReference type="PANTHER" id="PTHR43214">
    <property type="entry name" value="TWO-COMPONENT RESPONSE REGULATOR"/>
    <property type="match status" value="1"/>
</dbReference>
<feature type="domain" description="HTH luxR-type" evidence="3">
    <location>
        <begin position="134"/>
        <end position="199"/>
    </location>
</feature>
<dbReference type="InterPro" id="IPR016032">
    <property type="entry name" value="Sig_transdc_resp-reg_C-effctor"/>
</dbReference>
<dbReference type="GO" id="GO:0000160">
    <property type="term" value="P:phosphorelay signal transduction system"/>
    <property type="evidence" value="ECO:0007669"/>
    <property type="project" value="InterPro"/>
</dbReference>
<dbReference type="CDD" id="cd06170">
    <property type="entry name" value="LuxR_C_like"/>
    <property type="match status" value="1"/>
</dbReference>
<dbReference type="PROSITE" id="PS50043">
    <property type="entry name" value="HTH_LUXR_2"/>
    <property type="match status" value="1"/>
</dbReference>
<dbReference type="PANTHER" id="PTHR43214:SF42">
    <property type="entry name" value="TRANSCRIPTIONAL REGULATORY PROTEIN DESR"/>
    <property type="match status" value="1"/>
</dbReference>
<dbReference type="PRINTS" id="PR00038">
    <property type="entry name" value="HTHLUXR"/>
</dbReference>
<dbReference type="SUPFAM" id="SSF46894">
    <property type="entry name" value="C-terminal effector domain of the bipartite response regulators"/>
    <property type="match status" value="1"/>
</dbReference>
<proteinExistence type="predicted"/>
<dbReference type="EMBL" id="SMKZ01000020">
    <property type="protein sequence ID" value="TDE09130.1"/>
    <property type="molecule type" value="Genomic_DNA"/>
</dbReference>
<gene>
    <name evidence="5" type="ORF">E1269_15570</name>
</gene>
<dbReference type="InterPro" id="IPR000792">
    <property type="entry name" value="Tscrpt_reg_LuxR_C"/>
</dbReference>
<sequence>MAIRVLLGYRGALVREALSAALSREPDLDVVDELARADDVFAAARRRRAEVAVLDALLPGTVDVHAVCEKLPRLGILMLLDRYSSGVASLSLARLAPRVGLIAIDASLADLIEAIRHLVRGEPVLDAELALAALTADESPLTNRERDVLRLAMTGAPPQEIAETLFLSPGTVRNYLSHVLVKTGARTRIEAIRIAQDAGWI</sequence>